<feature type="transmembrane region" description="Helical" evidence="2">
    <location>
        <begin position="89"/>
        <end position="108"/>
    </location>
</feature>
<feature type="transmembrane region" description="Helical" evidence="2">
    <location>
        <begin position="120"/>
        <end position="143"/>
    </location>
</feature>
<proteinExistence type="predicted"/>
<organism evidence="3 4">
    <name type="scientific">Cellulomonas hominis</name>
    <dbReference type="NCBI Taxonomy" id="156981"/>
    <lineage>
        <taxon>Bacteria</taxon>
        <taxon>Bacillati</taxon>
        <taxon>Actinomycetota</taxon>
        <taxon>Actinomycetes</taxon>
        <taxon>Micrococcales</taxon>
        <taxon>Cellulomonadaceae</taxon>
        <taxon>Cellulomonas</taxon>
    </lineage>
</organism>
<evidence type="ECO:0000256" key="1">
    <source>
        <dbReference type="SAM" id="MobiDB-lite"/>
    </source>
</evidence>
<protein>
    <submittedName>
        <fullName evidence="3">Uncharacterized protein</fullName>
    </submittedName>
</protein>
<evidence type="ECO:0000256" key="2">
    <source>
        <dbReference type="SAM" id="Phobius"/>
    </source>
</evidence>
<feature type="transmembrane region" description="Helical" evidence="2">
    <location>
        <begin position="60"/>
        <end position="82"/>
    </location>
</feature>
<accession>A0A7Z8NP49</accession>
<evidence type="ECO:0000313" key="3">
    <source>
        <dbReference type="EMBL" id="TKR22052.1"/>
    </source>
</evidence>
<sequence>MSAAPDVPSALSGAAARTTVTAAVAAGLGVLAWWLLRLGAHDATLVRWECFAGTCATDDFAGAAPVLGGMALLATAAVAWPVTRRATPGLAAVLGSGALLAGWSAAVSDGLSTDQAVRRPVLVAALVLALGLVAALWGGIRTLRDAGGLARLRGRTGTWARVRDYESAPGPVVGATVHFDDARGVRHAVRTRVPRAAFTHPPRAYYDPERPDDPQRLVVVVPSPPLTAAGRRAREQAVRALLPLPDDDLAGGGTAGAGREGPGRDGSG</sequence>
<dbReference type="AlphaFoldDB" id="A0A7Z8NP49"/>
<keyword evidence="2" id="KW-0812">Transmembrane</keyword>
<reference evidence="3 4" key="1">
    <citation type="submission" date="2019-05" db="EMBL/GenBank/DDBJ databases">
        <title>Genome sequence of Cellulomonas hominis strain CS1.</title>
        <authorList>
            <person name="Belmont J."/>
            <person name="Maclea K.S."/>
        </authorList>
    </citation>
    <scope>NUCLEOTIDE SEQUENCE [LARGE SCALE GENOMIC DNA]</scope>
    <source>
        <strain evidence="3 4">CS1</strain>
    </source>
</reference>
<feature type="compositionally biased region" description="Gly residues" evidence="1">
    <location>
        <begin position="250"/>
        <end position="260"/>
    </location>
</feature>
<feature type="region of interest" description="Disordered" evidence="1">
    <location>
        <begin position="241"/>
        <end position="268"/>
    </location>
</feature>
<evidence type="ECO:0000313" key="4">
    <source>
        <dbReference type="Proteomes" id="UP000308121"/>
    </source>
</evidence>
<dbReference type="EMBL" id="SZYE01000264">
    <property type="protein sequence ID" value="TKR22052.1"/>
    <property type="molecule type" value="Genomic_DNA"/>
</dbReference>
<keyword evidence="2" id="KW-1133">Transmembrane helix</keyword>
<feature type="transmembrane region" description="Helical" evidence="2">
    <location>
        <begin position="20"/>
        <end position="40"/>
    </location>
</feature>
<dbReference type="Proteomes" id="UP000308121">
    <property type="component" value="Unassembled WGS sequence"/>
</dbReference>
<feature type="non-terminal residue" evidence="3">
    <location>
        <position position="268"/>
    </location>
</feature>
<gene>
    <name evidence="3" type="ORF">FA014_18530</name>
</gene>
<comment type="caution">
    <text evidence="3">The sequence shown here is derived from an EMBL/GenBank/DDBJ whole genome shotgun (WGS) entry which is preliminary data.</text>
</comment>
<keyword evidence="2" id="KW-0472">Membrane</keyword>
<name>A0A7Z8NP49_9CELL</name>